<dbReference type="InterPro" id="IPR014016">
    <property type="entry name" value="UvrD-like_ATP-bd"/>
</dbReference>
<dbReference type="GO" id="GO:0016787">
    <property type="term" value="F:hydrolase activity"/>
    <property type="evidence" value="ECO:0007669"/>
    <property type="project" value="UniProtKB-UniRule"/>
</dbReference>
<keyword evidence="12" id="KW-1185">Reference proteome</keyword>
<organism evidence="11 12">
    <name type="scientific">Actinomadura citrea</name>
    <dbReference type="NCBI Taxonomy" id="46158"/>
    <lineage>
        <taxon>Bacteria</taxon>
        <taxon>Bacillati</taxon>
        <taxon>Actinomycetota</taxon>
        <taxon>Actinomycetes</taxon>
        <taxon>Streptosporangiales</taxon>
        <taxon>Thermomonosporaceae</taxon>
        <taxon>Actinomadura</taxon>
    </lineage>
</organism>
<sequence>MPRLAIAKSFLTGYANLEKTVRKSVDEAISRFEHHTFAGLHLEKLQGAEDPNVRTIRIDGGRRGIVLKPETGDVYCLIAVMEHDAAIKYAKSRKFSVHQKLGVLEVRDATALAQVRPALDALAQAQPERLFAEYDDGELINLGLDAEVLPIVRLLTSEDHLVALESMLPQPQYLALVALASGMSAQEAWEEICQLLPDSSPPEDVDTSDLVKAMERSPGDVVFVSGPDELAQMLAHPFALWRVFLHPAQRRLARRPSYNGPVQVTGGAGTGKTVTALHRASHLAEQGEPVLVTTFTTTLAETLARQLDLLVDDPEVRGRIEVINIDKLAYRIVKKANGHSPKIAGSAEIQVLWNIAITETDAPFSAAFLHREWEQVILAQDLLGREAYLGCVRRGRGKQLSPEQRKKAWAAISRFLELLAGTHARTHMQIAAEAARILSAEALPRYRHIIVDESQDLYPAQWRILRAAVAVGPNDLFIVGDPHQRIYDHRVSLKSLGISVTGRSHKLKLSYRTTAEILNWAVRLLGVEPVAGLDDAQDSLAGYRSSLHGRRPAVRGFSDRSSELDALVEQIRAWLDAGVEPHAIGVATRFVSGVGKIEQALAGAGISTASLAASESAQESVRVGTMHRMKGLEFRCVAVIGADAEALPAAFALTEKDEDPTAHAHDLQRERCLFFVAGTRARDALYVSYTGQPSPFLPDHST</sequence>
<dbReference type="Gene3D" id="3.40.50.300">
    <property type="entry name" value="P-loop containing nucleotide triphosphate hydrolases"/>
    <property type="match status" value="2"/>
</dbReference>
<keyword evidence="5" id="KW-0413">Isomerase</keyword>
<dbReference type="GO" id="GO:0005524">
    <property type="term" value="F:ATP binding"/>
    <property type="evidence" value="ECO:0007669"/>
    <property type="project" value="UniProtKB-UniRule"/>
</dbReference>
<keyword evidence="4 9" id="KW-0067">ATP-binding</keyword>
<dbReference type="PANTHER" id="PTHR11070:SF45">
    <property type="entry name" value="DNA 3'-5' HELICASE"/>
    <property type="match status" value="1"/>
</dbReference>
<dbReference type="PANTHER" id="PTHR11070">
    <property type="entry name" value="UVRD / RECB / PCRA DNA HELICASE FAMILY MEMBER"/>
    <property type="match status" value="1"/>
</dbReference>
<name>A0A7Y9GGG7_9ACTN</name>
<dbReference type="SUPFAM" id="SSF52540">
    <property type="entry name" value="P-loop containing nucleoside triphosphate hydrolases"/>
    <property type="match status" value="1"/>
</dbReference>
<feature type="domain" description="UvrD-like helicase ATP-binding" evidence="10">
    <location>
        <begin position="245"/>
        <end position="546"/>
    </location>
</feature>
<evidence type="ECO:0000256" key="5">
    <source>
        <dbReference type="ARBA" id="ARBA00023235"/>
    </source>
</evidence>
<dbReference type="RefSeq" id="WP_179836669.1">
    <property type="nucleotide sequence ID" value="NZ_BMRD01000009.1"/>
</dbReference>
<evidence type="ECO:0000256" key="3">
    <source>
        <dbReference type="ARBA" id="ARBA00022806"/>
    </source>
</evidence>
<dbReference type="GO" id="GO:0043138">
    <property type="term" value="F:3'-5' DNA helicase activity"/>
    <property type="evidence" value="ECO:0007669"/>
    <property type="project" value="UniProtKB-EC"/>
</dbReference>
<evidence type="ECO:0000256" key="2">
    <source>
        <dbReference type="ARBA" id="ARBA00022801"/>
    </source>
</evidence>
<comment type="caution">
    <text evidence="11">The sequence shown here is derived from an EMBL/GenBank/DDBJ whole genome shotgun (WGS) entry which is preliminary data.</text>
</comment>
<dbReference type="EC" id="5.6.2.4" evidence="7"/>
<dbReference type="InterPro" id="IPR027417">
    <property type="entry name" value="P-loop_NTPase"/>
</dbReference>
<evidence type="ECO:0000313" key="12">
    <source>
        <dbReference type="Proteomes" id="UP000591272"/>
    </source>
</evidence>
<keyword evidence="3 9" id="KW-0347">Helicase</keyword>
<dbReference type="GO" id="GO:0003677">
    <property type="term" value="F:DNA binding"/>
    <property type="evidence" value="ECO:0007669"/>
    <property type="project" value="InterPro"/>
</dbReference>
<dbReference type="AlphaFoldDB" id="A0A7Y9GGG7"/>
<dbReference type="EMBL" id="JACCBT010000001">
    <property type="protein sequence ID" value="NYE16068.1"/>
    <property type="molecule type" value="Genomic_DNA"/>
</dbReference>
<feature type="binding site" evidence="9">
    <location>
        <begin position="266"/>
        <end position="273"/>
    </location>
    <ligand>
        <name>ATP</name>
        <dbReference type="ChEBI" id="CHEBI:30616"/>
    </ligand>
</feature>
<dbReference type="GO" id="GO:0000725">
    <property type="term" value="P:recombinational repair"/>
    <property type="evidence" value="ECO:0007669"/>
    <property type="project" value="TreeGrafter"/>
</dbReference>
<proteinExistence type="predicted"/>
<evidence type="ECO:0000256" key="1">
    <source>
        <dbReference type="ARBA" id="ARBA00022741"/>
    </source>
</evidence>
<dbReference type="Proteomes" id="UP000591272">
    <property type="component" value="Unassembled WGS sequence"/>
</dbReference>
<dbReference type="PROSITE" id="PS51198">
    <property type="entry name" value="UVRD_HELICASE_ATP_BIND"/>
    <property type="match status" value="1"/>
</dbReference>
<accession>A0A7Y9GGG7</accession>
<evidence type="ECO:0000256" key="8">
    <source>
        <dbReference type="ARBA" id="ARBA00048988"/>
    </source>
</evidence>
<keyword evidence="2 9" id="KW-0378">Hydrolase</keyword>
<dbReference type="InterPro" id="IPR000212">
    <property type="entry name" value="DNA_helicase_UvrD/REP"/>
</dbReference>
<comment type="catalytic activity">
    <reaction evidence="6">
        <text>Couples ATP hydrolysis with the unwinding of duplex DNA by translocating in the 3'-5' direction.</text>
        <dbReference type="EC" id="5.6.2.4"/>
    </reaction>
</comment>
<dbReference type="Pfam" id="PF00580">
    <property type="entry name" value="UvrD-helicase"/>
    <property type="match status" value="1"/>
</dbReference>
<evidence type="ECO:0000313" key="11">
    <source>
        <dbReference type="EMBL" id="NYE16068.1"/>
    </source>
</evidence>
<dbReference type="InterPro" id="IPR014017">
    <property type="entry name" value="DNA_helicase_UvrD-like_C"/>
</dbReference>
<dbReference type="Pfam" id="PF13361">
    <property type="entry name" value="UvrD_C"/>
    <property type="match status" value="1"/>
</dbReference>
<evidence type="ECO:0000256" key="6">
    <source>
        <dbReference type="ARBA" id="ARBA00034617"/>
    </source>
</evidence>
<protein>
    <recommendedName>
        <fullName evidence="7">DNA 3'-5' helicase</fullName>
        <ecNumber evidence="7">5.6.2.4</ecNumber>
    </recommendedName>
</protein>
<evidence type="ECO:0000259" key="10">
    <source>
        <dbReference type="PROSITE" id="PS51198"/>
    </source>
</evidence>
<reference evidence="11 12" key="1">
    <citation type="submission" date="2020-07" db="EMBL/GenBank/DDBJ databases">
        <title>Sequencing the genomes of 1000 actinobacteria strains.</title>
        <authorList>
            <person name="Klenk H.-P."/>
        </authorList>
    </citation>
    <scope>NUCLEOTIDE SEQUENCE [LARGE SCALE GENOMIC DNA]</scope>
    <source>
        <strain evidence="11 12">DSM 43461</strain>
    </source>
</reference>
<comment type="catalytic activity">
    <reaction evidence="8">
        <text>ATP + H2O = ADP + phosphate + H(+)</text>
        <dbReference type="Rhea" id="RHEA:13065"/>
        <dbReference type="ChEBI" id="CHEBI:15377"/>
        <dbReference type="ChEBI" id="CHEBI:15378"/>
        <dbReference type="ChEBI" id="CHEBI:30616"/>
        <dbReference type="ChEBI" id="CHEBI:43474"/>
        <dbReference type="ChEBI" id="CHEBI:456216"/>
        <dbReference type="EC" id="5.6.2.4"/>
    </reaction>
</comment>
<evidence type="ECO:0000256" key="4">
    <source>
        <dbReference type="ARBA" id="ARBA00022840"/>
    </source>
</evidence>
<gene>
    <name evidence="11" type="ORF">BJ999_006364</name>
</gene>
<evidence type="ECO:0000256" key="7">
    <source>
        <dbReference type="ARBA" id="ARBA00034808"/>
    </source>
</evidence>
<keyword evidence="1 9" id="KW-0547">Nucleotide-binding</keyword>
<evidence type="ECO:0000256" key="9">
    <source>
        <dbReference type="PROSITE-ProRule" id="PRU00560"/>
    </source>
</evidence>